<sequence length="126" mass="14879">LQEPNKIPDYMDCLMPDYTLYPEMDYSMGFTTRGCIRSTCSFCIVNKLEPHFIEYKDPRVFHHPNHKKILFLDNNFTASKRFDKTLDYLEEKEVKASFCQGLDARLITKEKAERLAEAKLYNLHFG</sequence>
<accession>X1ENI0</accession>
<proteinExistence type="predicted"/>
<evidence type="ECO:0008006" key="2">
    <source>
        <dbReference type="Google" id="ProtNLM"/>
    </source>
</evidence>
<protein>
    <recommendedName>
        <fullName evidence="2">Radical SAM core domain-containing protein</fullName>
    </recommendedName>
</protein>
<comment type="caution">
    <text evidence="1">The sequence shown here is derived from an EMBL/GenBank/DDBJ whole genome shotgun (WGS) entry which is preliminary data.</text>
</comment>
<feature type="non-terminal residue" evidence="1">
    <location>
        <position position="1"/>
    </location>
</feature>
<dbReference type="AlphaFoldDB" id="X1ENI0"/>
<dbReference type="InterPro" id="IPR058240">
    <property type="entry name" value="rSAM_sf"/>
</dbReference>
<feature type="non-terminal residue" evidence="1">
    <location>
        <position position="126"/>
    </location>
</feature>
<reference evidence="1" key="1">
    <citation type="journal article" date="2014" name="Front. Microbiol.">
        <title>High frequency of phylogenetically diverse reductive dehalogenase-homologous genes in deep subseafloor sedimentary metagenomes.</title>
        <authorList>
            <person name="Kawai M."/>
            <person name="Futagami T."/>
            <person name="Toyoda A."/>
            <person name="Takaki Y."/>
            <person name="Nishi S."/>
            <person name="Hori S."/>
            <person name="Arai W."/>
            <person name="Tsubouchi T."/>
            <person name="Morono Y."/>
            <person name="Uchiyama I."/>
            <person name="Ito T."/>
            <person name="Fujiyama A."/>
            <person name="Inagaki F."/>
            <person name="Takami H."/>
        </authorList>
    </citation>
    <scope>NUCLEOTIDE SEQUENCE</scope>
    <source>
        <strain evidence="1">Expedition CK06-06</strain>
    </source>
</reference>
<dbReference type="EMBL" id="BART01039052">
    <property type="protein sequence ID" value="GAH10203.1"/>
    <property type="molecule type" value="Genomic_DNA"/>
</dbReference>
<name>X1ENI0_9ZZZZ</name>
<evidence type="ECO:0000313" key="1">
    <source>
        <dbReference type="EMBL" id="GAH10203.1"/>
    </source>
</evidence>
<dbReference type="SUPFAM" id="SSF102114">
    <property type="entry name" value="Radical SAM enzymes"/>
    <property type="match status" value="1"/>
</dbReference>
<gene>
    <name evidence="1" type="ORF">S01H4_64412</name>
</gene>
<organism evidence="1">
    <name type="scientific">marine sediment metagenome</name>
    <dbReference type="NCBI Taxonomy" id="412755"/>
    <lineage>
        <taxon>unclassified sequences</taxon>
        <taxon>metagenomes</taxon>
        <taxon>ecological metagenomes</taxon>
    </lineage>
</organism>